<accession>A0A372JH10</accession>
<evidence type="ECO:0000313" key="2">
    <source>
        <dbReference type="Proteomes" id="UP000261811"/>
    </source>
</evidence>
<dbReference type="OrthoDB" id="3474930at2"/>
<dbReference type="EMBL" id="QURH01000442">
    <property type="protein sequence ID" value="RFU39291.1"/>
    <property type="molecule type" value="Genomic_DNA"/>
</dbReference>
<sequence>TAGAAGAAGGGGLLAATGAKVAAAALATTVIAGGTGTYVATQSGGHHPQPKTLRVTLLSEEKRFPKPDMSATVRYAQVTGLASPAVENRVNALLRQPVEKWADDVHTDYAGFVGPSSPADERFHPANVVELGVKGPRYLSVRYAPTLAARNTTARMTVTVDLTTGAKLATRDILLRSVDTDQGARTLTDLLKRQVPNGAFCGKSSPPEGGAGHLTPDLIENGGVRLLLTSTGAEFHLPMFQLGYDLACNRYDPATKVPYAQLRGTLRPEILKAVTGG</sequence>
<dbReference type="Proteomes" id="UP000261811">
    <property type="component" value="Unassembled WGS sequence"/>
</dbReference>
<feature type="non-terminal residue" evidence="1">
    <location>
        <position position="1"/>
    </location>
</feature>
<protein>
    <recommendedName>
        <fullName evidence="3">DUF3298 domain-containing protein</fullName>
    </recommendedName>
</protein>
<comment type="caution">
    <text evidence="1">The sequence shown here is derived from an EMBL/GenBank/DDBJ whole genome shotgun (WGS) entry which is preliminary data.</text>
</comment>
<keyword evidence="2" id="KW-1185">Reference proteome</keyword>
<proteinExistence type="predicted"/>
<evidence type="ECO:0000313" key="1">
    <source>
        <dbReference type="EMBL" id="RFU39291.1"/>
    </source>
</evidence>
<name>A0A372JH10_9ACTN</name>
<gene>
    <name evidence="1" type="ORF">DZF91_23185</name>
</gene>
<reference evidence="1 2" key="1">
    <citation type="submission" date="2018-08" db="EMBL/GenBank/DDBJ databases">
        <title>Actinomadura jelena sp. nov., a novel Actinomycete isolated from soil in Chad.</title>
        <authorList>
            <person name="Shi L."/>
        </authorList>
    </citation>
    <scope>NUCLEOTIDE SEQUENCE [LARGE SCALE GENOMIC DNA]</scope>
    <source>
        <strain evidence="1 2">NEAU-G17</strain>
    </source>
</reference>
<organism evidence="1 2">
    <name type="scientific">Actinomadura logoneensis</name>
    <dbReference type="NCBI Taxonomy" id="2293572"/>
    <lineage>
        <taxon>Bacteria</taxon>
        <taxon>Bacillati</taxon>
        <taxon>Actinomycetota</taxon>
        <taxon>Actinomycetes</taxon>
        <taxon>Streptosporangiales</taxon>
        <taxon>Thermomonosporaceae</taxon>
        <taxon>Actinomadura</taxon>
    </lineage>
</organism>
<dbReference type="AlphaFoldDB" id="A0A372JH10"/>
<evidence type="ECO:0008006" key="3">
    <source>
        <dbReference type="Google" id="ProtNLM"/>
    </source>
</evidence>
<dbReference type="RefSeq" id="WP_158588026.1">
    <property type="nucleotide sequence ID" value="NZ_QURH01000442.1"/>
</dbReference>